<accession>A0A0E9UPD6</accession>
<reference evidence="2" key="2">
    <citation type="journal article" date="2015" name="Fish Shellfish Immunol.">
        <title>Early steps in the European eel (Anguilla anguilla)-Vibrio vulnificus interaction in the gills: Role of the RtxA13 toxin.</title>
        <authorList>
            <person name="Callol A."/>
            <person name="Pajuelo D."/>
            <person name="Ebbesson L."/>
            <person name="Teles M."/>
            <person name="MacKenzie S."/>
            <person name="Amaro C."/>
        </authorList>
    </citation>
    <scope>NUCLEOTIDE SEQUENCE</scope>
</reference>
<keyword evidence="1" id="KW-1133">Transmembrane helix</keyword>
<name>A0A0E9UPD6_ANGAN</name>
<keyword evidence="1" id="KW-0812">Transmembrane</keyword>
<reference evidence="2" key="1">
    <citation type="submission" date="2014-11" db="EMBL/GenBank/DDBJ databases">
        <authorList>
            <person name="Amaro Gonzalez C."/>
        </authorList>
    </citation>
    <scope>NUCLEOTIDE SEQUENCE</scope>
</reference>
<keyword evidence="1" id="KW-0472">Membrane</keyword>
<evidence type="ECO:0000313" key="2">
    <source>
        <dbReference type="EMBL" id="JAH66793.1"/>
    </source>
</evidence>
<evidence type="ECO:0000256" key="1">
    <source>
        <dbReference type="SAM" id="Phobius"/>
    </source>
</evidence>
<dbReference type="EMBL" id="GBXM01041784">
    <property type="protein sequence ID" value="JAH66793.1"/>
    <property type="molecule type" value="Transcribed_RNA"/>
</dbReference>
<protein>
    <submittedName>
        <fullName evidence="2">Uncharacterized protein</fullName>
    </submittedName>
</protein>
<feature type="transmembrane region" description="Helical" evidence="1">
    <location>
        <begin position="17"/>
        <end position="36"/>
    </location>
</feature>
<proteinExistence type="predicted"/>
<organism evidence="2">
    <name type="scientific">Anguilla anguilla</name>
    <name type="common">European freshwater eel</name>
    <name type="synonym">Muraena anguilla</name>
    <dbReference type="NCBI Taxonomy" id="7936"/>
    <lineage>
        <taxon>Eukaryota</taxon>
        <taxon>Metazoa</taxon>
        <taxon>Chordata</taxon>
        <taxon>Craniata</taxon>
        <taxon>Vertebrata</taxon>
        <taxon>Euteleostomi</taxon>
        <taxon>Actinopterygii</taxon>
        <taxon>Neopterygii</taxon>
        <taxon>Teleostei</taxon>
        <taxon>Anguilliformes</taxon>
        <taxon>Anguillidae</taxon>
        <taxon>Anguilla</taxon>
    </lineage>
</organism>
<dbReference type="AlphaFoldDB" id="A0A0E9UPD6"/>
<sequence>MSYAMPMPTRTDFPQNLIFSLISNMCTYFCFIRPFATY</sequence>